<keyword evidence="6" id="KW-0509">mRNA transport</keyword>
<evidence type="ECO:0000256" key="14">
    <source>
        <dbReference type="SAM" id="MobiDB-lite"/>
    </source>
</evidence>
<evidence type="ECO:0000256" key="11">
    <source>
        <dbReference type="ARBA" id="ARBA00068864"/>
    </source>
</evidence>
<proteinExistence type="inferred from homology"/>
<evidence type="ECO:0000256" key="4">
    <source>
        <dbReference type="ARBA" id="ARBA00005911"/>
    </source>
</evidence>
<protein>
    <recommendedName>
        <fullName evidence="11">Nucleoporin NSP1</fullName>
    </recommendedName>
    <alternativeName>
        <fullName evidence="12">Nuclear pore protein NSP1</fullName>
    </alternativeName>
    <alternativeName>
        <fullName evidence="13">Nucleoskeletal-like protein</fullName>
    </alternativeName>
</protein>
<dbReference type="InterPro" id="IPR025574">
    <property type="entry name" value="Nucleoporin_FG_rpt"/>
</dbReference>
<dbReference type="GO" id="GO:0006606">
    <property type="term" value="P:protein import into nucleus"/>
    <property type="evidence" value="ECO:0007669"/>
    <property type="project" value="TreeGrafter"/>
</dbReference>
<feature type="compositionally biased region" description="Low complexity" evidence="14">
    <location>
        <begin position="253"/>
        <end position="278"/>
    </location>
</feature>
<feature type="domain" description="Nucleoporin NSP1-like C-terminal" evidence="15">
    <location>
        <begin position="436"/>
        <end position="542"/>
    </location>
</feature>
<evidence type="ECO:0000256" key="12">
    <source>
        <dbReference type="ARBA" id="ARBA00078941"/>
    </source>
</evidence>
<dbReference type="Pfam" id="PF05064">
    <property type="entry name" value="Nsp1_C"/>
    <property type="match status" value="1"/>
</dbReference>
<dbReference type="eggNOG" id="KOG2196">
    <property type="taxonomic scope" value="Eukaryota"/>
</dbReference>
<name>A0A177A8N3_9PEZI</name>
<dbReference type="GO" id="GO:0044613">
    <property type="term" value="C:nuclear pore central transport channel"/>
    <property type="evidence" value="ECO:0007669"/>
    <property type="project" value="TreeGrafter"/>
</dbReference>
<dbReference type="OrthoDB" id="344345at2759"/>
<dbReference type="GO" id="GO:0051028">
    <property type="term" value="P:mRNA transport"/>
    <property type="evidence" value="ECO:0007669"/>
    <property type="project" value="UniProtKB-KW"/>
</dbReference>
<feature type="compositionally biased region" description="Low complexity" evidence="14">
    <location>
        <begin position="213"/>
        <end position="234"/>
    </location>
</feature>
<keyword evidence="7" id="KW-0653">Protein transport</keyword>
<dbReference type="GO" id="GO:0005543">
    <property type="term" value="F:phospholipid binding"/>
    <property type="evidence" value="ECO:0007669"/>
    <property type="project" value="TreeGrafter"/>
</dbReference>
<dbReference type="GO" id="GO:0017056">
    <property type="term" value="F:structural constituent of nuclear pore"/>
    <property type="evidence" value="ECO:0007669"/>
    <property type="project" value="InterPro"/>
</dbReference>
<dbReference type="GeneID" id="36288237"/>
<feature type="compositionally biased region" description="Polar residues" evidence="14">
    <location>
        <begin position="141"/>
        <end position="155"/>
    </location>
</feature>
<keyword evidence="9" id="KW-0906">Nuclear pore complex</keyword>
<evidence type="ECO:0000256" key="5">
    <source>
        <dbReference type="ARBA" id="ARBA00022448"/>
    </source>
</evidence>
<evidence type="ECO:0000256" key="1">
    <source>
        <dbReference type="ARBA" id="ARBA00004335"/>
    </source>
</evidence>
<evidence type="ECO:0000256" key="13">
    <source>
        <dbReference type="ARBA" id="ARBA00081079"/>
    </source>
</evidence>
<dbReference type="GO" id="GO:0031965">
    <property type="term" value="C:nuclear membrane"/>
    <property type="evidence" value="ECO:0007669"/>
    <property type="project" value="UniProtKB-SubCell"/>
</dbReference>
<dbReference type="Proteomes" id="UP000077154">
    <property type="component" value="Unassembled WGS sequence"/>
</dbReference>
<evidence type="ECO:0000256" key="3">
    <source>
        <dbReference type="ARBA" id="ARBA00004620"/>
    </source>
</evidence>
<feature type="compositionally biased region" description="Low complexity" evidence="14">
    <location>
        <begin position="19"/>
        <end position="31"/>
    </location>
</feature>
<dbReference type="GO" id="GO:0006405">
    <property type="term" value="P:RNA export from nucleus"/>
    <property type="evidence" value="ECO:0007669"/>
    <property type="project" value="TreeGrafter"/>
</dbReference>
<evidence type="ECO:0000256" key="2">
    <source>
        <dbReference type="ARBA" id="ARBA00004567"/>
    </source>
</evidence>
<dbReference type="RefSeq" id="XP_024323820.1">
    <property type="nucleotide sequence ID" value="XM_024468795.1"/>
</dbReference>
<evidence type="ECO:0000256" key="10">
    <source>
        <dbReference type="ARBA" id="ARBA00023242"/>
    </source>
</evidence>
<evidence type="ECO:0000256" key="7">
    <source>
        <dbReference type="ARBA" id="ARBA00022927"/>
    </source>
</evidence>
<dbReference type="PANTHER" id="PTHR12084">
    <property type="entry name" value="NUCLEAR PORE GLYCOPROTEIN P62-RELATED"/>
    <property type="match status" value="1"/>
</dbReference>
<feature type="region of interest" description="Disordered" evidence="14">
    <location>
        <begin position="294"/>
        <end position="319"/>
    </location>
</feature>
<reference evidence="16" key="1">
    <citation type="submission" date="2016-03" db="EMBL/GenBank/DDBJ databases">
        <title>Updated assembly of Pseudogymnoascus destructans, the fungus causing white-nose syndrome of bats.</title>
        <authorList>
            <person name="Palmer J.M."/>
            <person name="Drees K.P."/>
            <person name="Foster J.T."/>
            <person name="Lindner D.L."/>
        </authorList>
    </citation>
    <scope>NUCLEOTIDE SEQUENCE [LARGE SCALE GENOMIC DNA]</scope>
    <source>
        <strain evidence="16">20631-21</strain>
    </source>
</reference>
<dbReference type="PANTHER" id="PTHR12084:SF0">
    <property type="entry name" value="NUCLEAR PORE GLYCOPROTEIN P62"/>
    <property type="match status" value="1"/>
</dbReference>
<feature type="region of interest" description="Disordered" evidence="14">
    <location>
        <begin position="141"/>
        <end position="278"/>
    </location>
</feature>
<keyword evidence="5" id="KW-0813">Transport</keyword>
<feature type="compositionally biased region" description="Low complexity" evidence="14">
    <location>
        <begin position="156"/>
        <end position="174"/>
    </location>
</feature>
<comment type="similarity">
    <text evidence="4">Belongs to the nucleoporin NSP1/NUP62 family.</text>
</comment>
<evidence type="ECO:0000256" key="6">
    <source>
        <dbReference type="ARBA" id="ARBA00022816"/>
    </source>
</evidence>
<feature type="region of interest" description="Disordered" evidence="14">
    <location>
        <begin position="1"/>
        <end position="55"/>
    </location>
</feature>
<feature type="compositionally biased region" description="Low complexity" evidence="14">
    <location>
        <begin position="183"/>
        <end position="204"/>
    </location>
</feature>
<feature type="region of interest" description="Disordered" evidence="14">
    <location>
        <begin position="637"/>
        <end position="660"/>
    </location>
</feature>
<organism evidence="16">
    <name type="scientific">Pseudogymnoascus destructans</name>
    <dbReference type="NCBI Taxonomy" id="655981"/>
    <lineage>
        <taxon>Eukaryota</taxon>
        <taxon>Fungi</taxon>
        <taxon>Dikarya</taxon>
        <taxon>Ascomycota</taxon>
        <taxon>Pezizomycotina</taxon>
        <taxon>Leotiomycetes</taxon>
        <taxon>Thelebolales</taxon>
        <taxon>Thelebolaceae</taxon>
        <taxon>Pseudogymnoascus</taxon>
    </lineage>
</organism>
<feature type="compositionally biased region" description="Basic and acidic residues" evidence="14">
    <location>
        <begin position="642"/>
        <end position="653"/>
    </location>
</feature>
<dbReference type="Pfam" id="PF13634">
    <property type="entry name" value="Nucleoporin_FG"/>
    <property type="match status" value="3"/>
</dbReference>
<sequence>MSFSFGAPGGTGGNLFGQSTTPASSGAPTTGLFGQPTAGATDNKQTSGGLFGGGGAAATTKPGGFSFGATPASTGPSNMFGGGAAKPAASAPLFGSAATTTAPAGRLFGATTSGATAGATPAAAPAGGLFGGGFQANKQPSSFGNFSFGQSATQNPPSSTPTTSSFPTPSKPETPAAPANLFGAASKSAGAPAAAPTLGSTTPAPNKPAGSMSSFPSSTTPAGTPAGGNAAAPSLFGGLNKPAAPAGGGLFGGPKPAAAAAPPASAAPAPGGLFGAAKPAAPATGGLFGGAMAAKPPAAPATTAAAPTGTTPASSAPAAAAATTATPSLFGGGAAAPPKAGGLFGGAAATTAAAAPASTTAPAPAAPAASSLFGATAATSAAAPPTAAVGAAPATGLFGAKPAAISGATPSTAAPATVPAAAAATAPVAINPNVSTAGPAPQMSRLKNRTMDEIINRWASDLSKYQKDFQEQATKVASWDRLLVENGDKIQKLYVSTFEAERATSEVEKQLTAVENMQGELEGWLDRYEKDVDELFNRNLGSSDNLQGPDQERERMYKLAEKLAGRLDDMGKDLTSMIQEINTASSSLSKAGKPDDPLQQIVKVLNGHLSQLQWIDQNAAALQAKVAAAQKEGRSLGASIHGDNESEASHEMLRSYLGRR</sequence>
<accession>A0A177A8N3</accession>
<comment type="subcellular location">
    <subcellularLocation>
        <location evidence="1">Nucleus membrane</location>
        <topology evidence="1">Peripheral membrane protein</topology>
        <orientation evidence="1">Cytoplasmic side</orientation>
    </subcellularLocation>
    <subcellularLocation>
        <location evidence="3">Nucleus membrane</location>
        <topology evidence="3">Peripheral membrane protein</topology>
        <orientation evidence="3">Nucleoplasmic side</orientation>
    </subcellularLocation>
    <subcellularLocation>
        <location evidence="2">Nucleus</location>
        <location evidence="2">Nuclear pore complex</location>
    </subcellularLocation>
</comment>
<evidence type="ECO:0000256" key="8">
    <source>
        <dbReference type="ARBA" id="ARBA00023010"/>
    </source>
</evidence>
<keyword evidence="8" id="KW-0811">Translocation</keyword>
<dbReference type="Gene3D" id="1.20.5.170">
    <property type="match status" value="1"/>
</dbReference>
<dbReference type="VEuPathDB" id="FungiDB:GMDG_07884"/>
<dbReference type="InterPro" id="IPR026010">
    <property type="entry name" value="NSP1/NUP62"/>
</dbReference>
<dbReference type="InterPro" id="IPR007758">
    <property type="entry name" value="Nucleoporin_NSP1_C"/>
</dbReference>
<evidence type="ECO:0000256" key="9">
    <source>
        <dbReference type="ARBA" id="ARBA00023132"/>
    </source>
</evidence>
<dbReference type="FunFam" id="1.20.5.170:FF:000040">
    <property type="entry name" value="Nuclear pore glycoprotein p62"/>
    <property type="match status" value="1"/>
</dbReference>
<evidence type="ECO:0000313" key="16">
    <source>
        <dbReference type="EMBL" id="OAF58535.1"/>
    </source>
</evidence>
<gene>
    <name evidence="16" type="primary">NSP1</name>
    <name evidence="16" type="ORF">VC83_05170</name>
</gene>
<keyword evidence="10" id="KW-0539">Nucleus</keyword>
<dbReference type="AlphaFoldDB" id="A0A177A8N3"/>
<dbReference type="EMBL" id="KV441396">
    <property type="protein sequence ID" value="OAF58535.1"/>
    <property type="molecule type" value="Genomic_DNA"/>
</dbReference>
<evidence type="ECO:0000259" key="15">
    <source>
        <dbReference type="Pfam" id="PF05064"/>
    </source>
</evidence>